<evidence type="ECO:0000313" key="1">
    <source>
        <dbReference type="EMBL" id="WPU65628.1"/>
    </source>
</evidence>
<gene>
    <name evidence="1" type="ORF">SOO65_02590</name>
</gene>
<dbReference type="EMBL" id="CP139487">
    <property type="protein sequence ID" value="WPU65628.1"/>
    <property type="molecule type" value="Genomic_DNA"/>
</dbReference>
<protein>
    <submittedName>
        <fullName evidence="1">Uncharacterized protein</fullName>
    </submittedName>
</protein>
<dbReference type="Proteomes" id="UP001324634">
    <property type="component" value="Chromosome"/>
</dbReference>
<dbReference type="RefSeq" id="WP_321396483.1">
    <property type="nucleotide sequence ID" value="NZ_CP139487.1"/>
</dbReference>
<proteinExistence type="predicted"/>
<accession>A0AAX4HR94</accession>
<reference evidence="1 2" key="1">
    <citation type="submission" date="2023-11" db="EMBL/GenBank/DDBJ databases">
        <title>Peredibacter starrii A3.12.</title>
        <authorList>
            <person name="Mitchell R.J."/>
        </authorList>
    </citation>
    <scope>NUCLEOTIDE SEQUENCE [LARGE SCALE GENOMIC DNA]</scope>
    <source>
        <strain evidence="1 2">A3.12</strain>
    </source>
</reference>
<evidence type="ECO:0000313" key="2">
    <source>
        <dbReference type="Proteomes" id="UP001324634"/>
    </source>
</evidence>
<organism evidence="1 2">
    <name type="scientific">Peredibacter starrii</name>
    <dbReference type="NCBI Taxonomy" id="28202"/>
    <lineage>
        <taxon>Bacteria</taxon>
        <taxon>Pseudomonadati</taxon>
        <taxon>Bdellovibrionota</taxon>
        <taxon>Bacteriovoracia</taxon>
        <taxon>Bacteriovoracales</taxon>
        <taxon>Bacteriovoracaceae</taxon>
        <taxon>Peredibacter</taxon>
    </lineage>
</organism>
<dbReference type="KEGG" id="psti:SOO65_02590"/>
<name>A0AAX4HR94_9BACT</name>
<keyword evidence="2" id="KW-1185">Reference proteome</keyword>
<sequence>MAGERFNYASLLTKLRFDHNYTVARANGMVTADFIDAQNSGYYFGGVWQITTAYYPTQPANPFPVGSINNSGAVRAYIHTLVRTYAVLRTFNIVFEGAPPSSKTVKAYWADISRTSYIANPDEINYILNFNGAPGVRIGDDNFITSVADSEVWAKIVEHFSNRLDGTFNYCHTNVPTPPPCHASRGRR</sequence>
<dbReference type="AlphaFoldDB" id="A0AAX4HR94"/>